<sequence length="144" mass="15883">MKHWLILTTLFVFPASLSFAQIANANGIVVVANISNNDLTLSKQQIRSLFMGSSVGRDLKVATLPPSSLTRVEFNTKVIGMTESRIQSYWAQMRFSGRKTEPLQFDNENQLIEFLNNTPGAVAYLPASTAIPDNLTVVYSSANN</sequence>
<name>A0ABN1LIC0_9ALTE</name>
<protein>
    <recommendedName>
        <fullName evidence="4">Phosphate ABC transporter substrate-binding protein</fullName>
    </recommendedName>
</protein>
<feature type="signal peptide" evidence="1">
    <location>
        <begin position="1"/>
        <end position="20"/>
    </location>
</feature>
<keyword evidence="1" id="KW-0732">Signal</keyword>
<keyword evidence="3" id="KW-1185">Reference proteome</keyword>
<proteinExistence type="predicted"/>
<evidence type="ECO:0008006" key="4">
    <source>
        <dbReference type="Google" id="ProtNLM"/>
    </source>
</evidence>
<evidence type="ECO:0000256" key="1">
    <source>
        <dbReference type="SAM" id="SignalP"/>
    </source>
</evidence>
<reference evidence="2 3" key="1">
    <citation type="journal article" date="2019" name="Int. J. Syst. Evol. Microbiol.">
        <title>The Global Catalogue of Microorganisms (GCM) 10K type strain sequencing project: providing services to taxonomists for standard genome sequencing and annotation.</title>
        <authorList>
            <consortium name="The Broad Institute Genomics Platform"/>
            <consortium name="The Broad Institute Genome Sequencing Center for Infectious Disease"/>
            <person name="Wu L."/>
            <person name="Ma J."/>
        </authorList>
    </citation>
    <scope>NUCLEOTIDE SEQUENCE [LARGE SCALE GENOMIC DNA]</scope>
    <source>
        <strain evidence="2 3">JCM 15896</strain>
    </source>
</reference>
<evidence type="ECO:0000313" key="2">
    <source>
        <dbReference type="EMBL" id="GAA0856439.1"/>
    </source>
</evidence>
<evidence type="ECO:0000313" key="3">
    <source>
        <dbReference type="Proteomes" id="UP001500359"/>
    </source>
</evidence>
<accession>A0ABN1LIC0</accession>
<dbReference type="Gene3D" id="3.40.190.10">
    <property type="entry name" value="Periplasmic binding protein-like II"/>
    <property type="match status" value="1"/>
</dbReference>
<gene>
    <name evidence="2" type="ORF">GCM10009114_18390</name>
</gene>
<organism evidence="2 3">
    <name type="scientific">Aliiglaciecola litoralis</name>
    <dbReference type="NCBI Taxonomy" id="582857"/>
    <lineage>
        <taxon>Bacteria</taxon>
        <taxon>Pseudomonadati</taxon>
        <taxon>Pseudomonadota</taxon>
        <taxon>Gammaproteobacteria</taxon>
        <taxon>Alteromonadales</taxon>
        <taxon>Alteromonadaceae</taxon>
        <taxon>Aliiglaciecola</taxon>
    </lineage>
</organism>
<comment type="caution">
    <text evidence="2">The sequence shown here is derived from an EMBL/GenBank/DDBJ whole genome shotgun (WGS) entry which is preliminary data.</text>
</comment>
<dbReference type="Proteomes" id="UP001500359">
    <property type="component" value="Unassembled WGS sequence"/>
</dbReference>
<dbReference type="EMBL" id="BAAAFD010000004">
    <property type="protein sequence ID" value="GAA0856439.1"/>
    <property type="molecule type" value="Genomic_DNA"/>
</dbReference>
<feature type="chain" id="PRO_5045352528" description="Phosphate ABC transporter substrate-binding protein" evidence="1">
    <location>
        <begin position="21"/>
        <end position="144"/>
    </location>
</feature>
<dbReference type="SUPFAM" id="SSF53850">
    <property type="entry name" value="Periplasmic binding protein-like II"/>
    <property type="match status" value="1"/>
</dbReference>